<feature type="chain" id="PRO_5045453549" evidence="2">
    <location>
        <begin position="32"/>
        <end position="385"/>
    </location>
</feature>
<comment type="caution">
    <text evidence="4">The sequence shown here is derived from an EMBL/GenBank/DDBJ whole genome shotgun (WGS) entry which is preliminary data.</text>
</comment>
<feature type="signal peptide" evidence="2">
    <location>
        <begin position="1"/>
        <end position="31"/>
    </location>
</feature>
<evidence type="ECO:0000256" key="2">
    <source>
        <dbReference type="SAM" id="SignalP"/>
    </source>
</evidence>
<dbReference type="InterPro" id="IPR012938">
    <property type="entry name" value="Glc/Sorbosone_DH"/>
</dbReference>
<name>A0ABV1KI37_9PSEU</name>
<keyword evidence="2" id="KW-0732">Signal</keyword>
<reference evidence="4 5" key="1">
    <citation type="submission" date="2024-03" db="EMBL/GenBank/DDBJ databases">
        <title>Draft genome sequence of Pseudonocardia nematodicida JCM 31783.</title>
        <authorList>
            <person name="Butdee W."/>
            <person name="Duangmal K."/>
        </authorList>
    </citation>
    <scope>NUCLEOTIDE SEQUENCE [LARGE SCALE GENOMIC DNA]</scope>
    <source>
        <strain evidence="4 5">JCM 31783</strain>
    </source>
</reference>
<protein>
    <submittedName>
        <fullName evidence="4">PQQ-dependent sugar dehydrogenase</fullName>
    </submittedName>
</protein>
<feature type="domain" description="Glucose/Sorbosone dehydrogenase" evidence="3">
    <location>
        <begin position="67"/>
        <end position="367"/>
    </location>
</feature>
<dbReference type="InterPro" id="IPR011041">
    <property type="entry name" value="Quinoprot_gluc/sorb_DH_b-prop"/>
</dbReference>
<dbReference type="Proteomes" id="UP001494902">
    <property type="component" value="Unassembled WGS sequence"/>
</dbReference>
<dbReference type="InterPro" id="IPR011042">
    <property type="entry name" value="6-blade_b-propeller_TolB-like"/>
</dbReference>
<sequence length="385" mass="39550">MPVLSGAARSPRRAAAGIAAVAAFALLTGCAAEPSPAEPPAGGNAAPTGNPQSSGIPGEPQVIATGLEVPWAVSFLPDGDALVTERGTARILQVSPDGGVTPVGVVDGVRARGEGGLLGVAVSPDFATDRTVVVYYTAEDENRIVALTVAEDGTIDGADQRVLVDGIPSGRTHNGGGLRFGPDGHLWVGTGDAGNSDSSQDPGDLGGKILRITLDGEAAPDNPDGTPVYALGIRNSQGIDFGPDGTAYASEFGANLADELNRIEAGANYGWPELEGAESDHGEPVDERYTEPLLSWAPEEASPSGLAQAGGSLWMSSLRGERLWRIPLNDDGSVGEAEELLTDHGRIRGVTATPDGSAVWVTTSNRETGRNPDADDDRIIVLPLE</sequence>
<feature type="region of interest" description="Disordered" evidence="1">
    <location>
        <begin position="34"/>
        <end position="60"/>
    </location>
</feature>
<dbReference type="SUPFAM" id="SSF50952">
    <property type="entry name" value="Soluble quinoprotein glucose dehydrogenase"/>
    <property type="match status" value="1"/>
</dbReference>
<accession>A0ABV1KI37</accession>
<organism evidence="4 5">
    <name type="scientific">Pseudonocardia nematodicida</name>
    <dbReference type="NCBI Taxonomy" id="1206997"/>
    <lineage>
        <taxon>Bacteria</taxon>
        <taxon>Bacillati</taxon>
        <taxon>Actinomycetota</taxon>
        <taxon>Actinomycetes</taxon>
        <taxon>Pseudonocardiales</taxon>
        <taxon>Pseudonocardiaceae</taxon>
        <taxon>Pseudonocardia</taxon>
    </lineage>
</organism>
<gene>
    <name evidence="4" type="ORF">WIS52_26880</name>
</gene>
<evidence type="ECO:0000313" key="5">
    <source>
        <dbReference type="Proteomes" id="UP001494902"/>
    </source>
</evidence>
<dbReference type="PANTHER" id="PTHR19328">
    <property type="entry name" value="HEDGEHOG-INTERACTING PROTEIN"/>
    <property type="match status" value="1"/>
</dbReference>
<dbReference type="Pfam" id="PF07995">
    <property type="entry name" value="GSDH"/>
    <property type="match status" value="1"/>
</dbReference>
<dbReference type="PANTHER" id="PTHR19328:SF13">
    <property type="entry name" value="HIPL1 PROTEIN"/>
    <property type="match status" value="1"/>
</dbReference>
<proteinExistence type="predicted"/>
<evidence type="ECO:0000256" key="1">
    <source>
        <dbReference type="SAM" id="MobiDB-lite"/>
    </source>
</evidence>
<evidence type="ECO:0000259" key="3">
    <source>
        <dbReference type="Pfam" id="PF07995"/>
    </source>
</evidence>
<evidence type="ECO:0000313" key="4">
    <source>
        <dbReference type="EMBL" id="MEQ3554108.1"/>
    </source>
</evidence>
<dbReference type="Gene3D" id="2.120.10.30">
    <property type="entry name" value="TolB, C-terminal domain"/>
    <property type="match status" value="1"/>
</dbReference>
<feature type="compositionally biased region" description="Low complexity" evidence="1">
    <location>
        <begin position="34"/>
        <end position="51"/>
    </location>
</feature>
<dbReference type="EMBL" id="JBEDNQ010000013">
    <property type="protein sequence ID" value="MEQ3554108.1"/>
    <property type="molecule type" value="Genomic_DNA"/>
</dbReference>
<dbReference type="RefSeq" id="WP_349301181.1">
    <property type="nucleotide sequence ID" value="NZ_JBEDNQ010000013.1"/>
</dbReference>
<keyword evidence="5" id="KW-1185">Reference proteome</keyword>